<protein>
    <recommendedName>
        <fullName evidence="10">ABC transmembrane type-1 domain-containing protein</fullName>
    </recommendedName>
</protein>
<dbReference type="Gene3D" id="3.40.50.300">
    <property type="entry name" value="P-loop containing nucleotide triphosphate hydrolases"/>
    <property type="match status" value="1"/>
</dbReference>
<feature type="transmembrane region" description="Helical" evidence="5">
    <location>
        <begin position="123"/>
        <end position="148"/>
    </location>
</feature>
<comment type="subcellular location">
    <subcellularLocation>
        <location evidence="1">Membrane</location>
        <topology evidence="1">Multi-pass membrane protein</topology>
    </subcellularLocation>
</comment>
<dbReference type="SUPFAM" id="SSF90123">
    <property type="entry name" value="ABC transporter transmembrane region"/>
    <property type="match status" value="1"/>
</dbReference>
<sequence>KEISWFDDPQNSTGALITRLVNDASQVKGATGSRLALIAKNVANLGTGIVLPLIHGWQLTLLLLAIVPIIAVTGTIQMKMLAGHAKKDKVALEITGKVERKFRLMYGQSLQASHRNCVKKAHIFAFTFAFTQAIMYFTYVGCFGFGTFPLRNGHMQFKGVVFSAIVFSAKALRQSTSFTPDYAKAKMSAAHLLMLFGRVPSIASYSEEGEKPKIFGGNITFNNVSTVVQLLERFYEPLSGEMLLDGQNAKTPNSQCLRVQTGIISQEPMLVECTIAKNIACGDASWEVSREEIVNAAKEANIHSFIESLPKIISTRVGDKGTQRSGALVWQPQILLLDEIVQEALDKAREGHTCIVIAHCLSTIQNADTIAVVQNGKIVEQGTHQQLLAEKGIYYSLVNVQSGPHNV</sequence>
<dbReference type="InterPro" id="IPR011527">
    <property type="entry name" value="ABC1_TM_dom"/>
</dbReference>
<dbReference type="GO" id="GO:0140359">
    <property type="term" value="F:ABC-type transporter activity"/>
    <property type="evidence" value="ECO:0007669"/>
    <property type="project" value="InterPro"/>
</dbReference>
<dbReference type="InterPro" id="IPR039421">
    <property type="entry name" value="Type_1_exporter"/>
</dbReference>
<dbReference type="CDD" id="cd18578">
    <property type="entry name" value="ABC_6TM_Pgp_ABCB1_D2_like"/>
    <property type="match status" value="1"/>
</dbReference>
<evidence type="ECO:0000259" key="6">
    <source>
        <dbReference type="PROSITE" id="PS50893"/>
    </source>
</evidence>
<feature type="domain" description="ABC transporter" evidence="6">
    <location>
        <begin position="187"/>
        <end position="400"/>
    </location>
</feature>
<feature type="domain" description="ABC transmembrane type-1" evidence="7">
    <location>
        <begin position="1"/>
        <end position="167"/>
    </location>
</feature>
<evidence type="ECO:0000256" key="4">
    <source>
        <dbReference type="ARBA" id="ARBA00023136"/>
    </source>
</evidence>
<feature type="transmembrane region" description="Helical" evidence="5">
    <location>
        <begin position="54"/>
        <end position="76"/>
    </location>
</feature>
<reference evidence="8" key="2">
    <citation type="submission" date="2025-09" db="UniProtKB">
        <authorList>
            <consortium name="Ensembl"/>
        </authorList>
    </citation>
    <scope>IDENTIFICATION</scope>
</reference>
<dbReference type="GO" id="GO:0016324">
    <property type="term" value="C:apical plasma membrane"/>
    <property type="evidence" value="ECO:0007669"/>
    <property type="project" value="TreeGrafter"/>
</dbReference>
<dbReference type="InterPro" id="IPR027417">
    <property type="entry name" value="P-loop_NTPase"/>
</dbReference>
<evidence type="ECO:0000256" key="3">
    <source>
        <dbReference type="ARBA" id="ARBA00022989"/>
    </source>
</evidence>
<dbReference type="InterPro" id="IPR036640">
    <property type="entry name" value="ABC1_TM_sf"/>
</dbReference>
<dbReference type="SUPFAM" id="SSF52540">
    <property type="entry name" value="P-loop containing nucleoside triphosphate hydrolases"/>
    <property type="match status" value="1"/>
</dbReference>
<dbReference type="PROSITE" id="PS50893">
    <property type="entry name" value="ABC_TRANSPORTER_2"/>
    <property type="match status" value="1"/>
</dbReference>
<dbReference type="PANTHER" id="PTHR24221">
    <property type="entry name" value="ATP-BINDING CASSETTE SUB-FAMILY B"/>
    <property type="match status" value="1"/>
</dbReference>
<evidence type="ECO:0000256" key="1">
    <source>
        <dbReference type="ARBA" id="ARBA00004141"/>
    </source>
</evidence>
<dbReference type="PROSITE" id="PS50929">
    <property type="entry name" value="ABC_TM1F"/>
    <property type="match status" value="1"/>
</dbReference>
<evidence type="ECO:0008006" key="10">
    <source>
        <dbReference type="Google" id="ProtNLM"/>
    </source>
</evidence>
<keyword evidence="9" id="KW-1185">Reference proteome</keyword>
<dbReference type="GO" id="GO:0005524">
    <property type="term" value="F:ATP binding"/>
    <property type="evidence" value="ECO:0007669"/>
    <property type="project" value="InterPro"/>
</dbReference>
<dbReference type="Ensembl" id="ENSANIT00000023582.1">
    <property type="protein sequence ID" value="ENSANIP00000022820.1"/>
    <property type="gene ID" value="ENSANIG00000015493.1"/>
</dbReference>
<accession>A0A8B9NJV2</accession>
<organism evidence="8 9">
    <name type="scientific">Accipiter nisus</name>
    <name type="common">Eurasian sparrowhawk</name>
    <dbReference type="NCBI Taxonomy" id="211598"/>
    <lineage>
        <taxon>Eukaryota</taxon>
        <taxon>Metazoa</taxon>
        <taxon>Chordata</taxon>
        <taxon>Craniata</taxon>
        <taxon>Vertebrata</taxon>
        <taxon>Euteleostomi</taxon>
        <taxon>Archelosauria</taxon>
        <taxon>Archosauria</taxon>
        <taxon>Dinosauria</taxon>
        <taxon>Saurischia</taxon>
        <taxon>Theropoda</taxon>
        <taxon>Coelurosauria</taxon>
        <taxon>Aves</taxon>
        <taxon>Neognathae</taxon>
        <taxon>Neoaves</taxon>
        <taxon>Telluraves</taxon>
        <taxon>Accipitrimorphae</taxon>
        <taxon>Accipitriformes</taxon>
        <taxon>Accipitridae</taxon>
        <taxon>Accipitrinae</taxon>
        <taxon>Accipiter</taxon>
    </lineage>
</organism>
<dbReference type="Proteomes" id="UP000694541">
    <property type="component" value="Unplaced"/>
</dbReference>
<reference evidence="8" key="1">
    <citation type="submission" date="2025-08" db="UniProtKB">
        <authorList>
            <consortium name="Ensembl"/>
        </authorList>
    </citation>
    <scope>IDENTIFICATION</scope>
</reference>
<evidence type="ECO:0000259" key="7">
    <source>
        <dbReference type="PROSITE" id="PS50929"/>
    </source>
</evidence>
<dbReference type="AlphaFoldDB" id="A0A8B9NJV2"/>
<dbReference type="GO" id="GO:0016887">
    <property type="term" value="F:ATP hydrolysis activity"/>
    <property type="evidence" value="ECO:0007669"/>
    <property type="project" value="InterPro"/>
</dbReference>
<keyword evidence="3 5" id="KW-1133">Transmembrane helix</keyword>
<evidence type="ECO:0000313" key="8">
    <source>
        <dbReference type="Ensembl" id="ENSANIP00000022820.1"/>
    </source>
</evidence>
<name>A0A8B9NJV2_9AVES</name>
<evidence type="ECO:0000256" key="2">
    <source>
        <dbReference type="ARBA" id="ARBA00022692"/>
    </source>
</evidence>
<keyword evidence="4 5" id="KW-0472">Membrane</keyword>
<dbReference type="PANTHER" id="PTHR24221:SF251">
    <property type="entry name" value="ATP-DEPENDENT TRANSLOCASE ABCB1"/>
    <property type="match status" value="1"/>
</dbReference>
<evidence type="ECO:0000256" key="5">
    <source>
        <dbReference type="SAM" id="Phobius"/>
    </source>
</evidence>
<dbReference type="Pfam" id="PF00664">
    <property type="entry name" value="ABC_membrane"/>
    <property type="match status" value="1"/>
</dbReference>
<keyword evidence="2 5" id="KW-0812">Transmembrane</keyword>
<evidence type="ECO:0000313" key="9">
    <source>
        <dbReference type="Proteomes" id="UP000694541"/>
    </source>
</evidence>
<dbReference type="Gene3D" id="1.20.1560.10">
    <property type="entry name" value="ABC transporter type 1, transmembrane domain"/>
    <property type="match status" value="1"/>
</dbReference>
<dbReference type="InterPro" id="IPR003439">
    <property type="entry name" value="ABC_transporter-like_ATP-bd"/>
</dbReference>
<proteinExistence type="predicted"/>